<gene>
    <name evidence="3" type="ORF">BAGA_07270</name>
</gene>
<evidence type="ECO:0000256" key="2">
    <source>
        <dbReference type="SAM" id="Phobius"/>
    </source>
</evidence>
<dbReference type="STRING" id="574375.AZF08_17310"/>
<feature type="transmembrane region" description="Helical" evidence="2">
    <location>
        <begin position="47"/>
        <end position="72"/>
    </location>
</feature>
<sequence>MKVSKDERRRVDELEKRIANLEKQTLQTKSSENIGLIRMFGEGIMSLVFGILIVGPVIAIVYALVVLFFSLVE</sequence>
<keyword evidence="2" id="KW-0812">Transmembrane</keyword>
<keyword evidence="4" id="KW-1185">Reference proteome</keyword>
<dbReference type="AlphaFoldDB" id="A0A073KBB6"/>
<accession>A0A073KBB6</accession>
<dbReference type="EMBL" id="JOTM01000013">
    <property type="protein sequence ID" value="KEK23752.1"/>
    <property type="molecule type" value="Genomic_DNA"/>
</dbReference>
<keyword evidence="2" id="KW-1133">Transmembrane helix</keyword>
<reference evidence="3 4" key="1">
    <citation type="submission" date="2014-06" db="EMBL/GenBank/DDBJ databases">
        <title>Draft genome sequence of Bacillus gaemokensis JCM 15801 (MCCC 1A00707).</title>
        <authorList>
            <person name="Lai Q."/>
            <person name="Liu Y."/>
            <person name="Shao Z."/>
        </authorList>
    </citation>
    <scope>NUCLEOTIDE SEQUENCE [LARGE SCALE GENOMIC DNA]</scope>
    <source>
        <strain evidence="3 4">JCM 15801</strain>
    </source>
</reference>
<evidence type="ECO:0000313" key="4">
    <source>
        <dbReference type="Proteomes" id="UP000027778"/>
    </source>
</evidence>
<keyword evidence="1" id="KW-0175">Coiled coil</keyword>
<keyword evidence="2" id="KW-0472">Membrane</keyword>
<feature type="coiled-coil region" evidence="1">
    <location>
        <begin position="4"/>
        <end position="31"/>
    </location>
</feature>
<dbReference type="RefSeq" id="WP_033675316.1">
    <property type="nucleotide sequence ID" value="NZ_JOTM01000013.1"/>
</dbReference>
<comment type="caution">
    <text evidence="3">The sequence shown here is derived from an EMBL/GenBank/DDBJ whole genome shotgun (WGS) entry which is preliminary data.</text>
</comment>
<dbReference type="Proteomes" id="UP000027778">
    <property type="component" value="Unassembled WGS sequence"/>
</dbReference>
<organism evidence="3 4">
    <name type="scientific">Bacillus gaemokensis</name>
    <dbReference type="NCBI Taxonomy" id="574375"/>
    <lineage>
        <taxon>Bacteria</taxon>
        <taxon>Bacillati</taxon>
        <taxon>Bacillota</taxon>
        <taxon>Bacilli</taxon>
        <taxon>Bacillales</taxon>
        <taxon>Bacillaceae</taxon>
        <taxon>Bacillus</taxon>
        <taxon>Bacillus cereus group</taxon>
    </lineage>
</organism>
<dbReference type="eggNOG" id="ENOG5030EBX">
    <property type="taxonomic scope" value="Bacteria"/>
</dbReference>
<protein>
    <submittedName>
        <fullName evidence="3">Uncharacterized protein</fullName>
    </submittedName>
</protein>
<evidence type="ECO:0000256" key="1">
    <source>
        <dbReference type="SAM" id="Coils"/>
    </source>
</evidence>
<proteinExistence type="predicted"/>
<evidence type="ECO:0000313" key="3">
    <source>
        <dbReference type="EMBL" id="KEK23752.1"/>
    </source>
</evidence>
<name>A0A073KBB6_9BACI</name>